<evidence type="ECO:0000256" key="1">
    <source>
        <dbReference type="SAM" id="MobiDB-lite"/>
    </source>
</evidence>
<keyword evidence="4" id="KW-1185">Reference proteome</keyword>
<keyword evidence="2" id="KW-1133">Transmembrane helix</keyword>
<comment type="caution">
    <text evidence="3">The sequence shown here is derived from an EMBL/GenBank/DDBJ whole genome shotgun (WGS) entry which is preliminary data.</text>
</comment>
<evidence type="ECO:0000313" key="4">
    <source>
        <dbReference type="Proteomes" id="UP000242180"/>
    </source>
</evidence>
<gene>
    <name evidence="3" type="ORF">BCR43DRAFT_210862</name>
</gene>
<keyword evidence="2" id="KW-0812">Transmembrane</keyword>
<accession>A0A1X2HIQ9</accession>
<evidence type="ECO:0000256" key="2">
    <source>
        <dbReference type="SAM" id="Phobius"/>
    </source>
</evidence>
<dbReference type="Proteomes" id="UP000242180">
    <property type="component" value="Unassembled WGS sequence"/>
</dbReference>
<dbReference type="EMBL" id="MCGN01000003">
    <property type="protein sequence ID" value="ORY98902.1"/>
    <property type="molecule type" value="Genomic_DNA"/>
</dbReference>
<dbReference type="AlphaFoldDB" id="A0A1X2HIQ9"/>
<sequence length="306" mass="35190">MNKEVIKRPVQPSFPILLSPVSHLSFSFLSLIVFISFSDLVFFLSLFALLATRHLFCTRIFIIYPRTYIYSEVYRKKRYTITRLFIPPSFHETTVSSLRMEKPSIKSRAQHVLASATPRRLKNYFLKRRKKKAAKQEQQQTREIAHTPSPIPPSAHTTSPAPSHDNDLDNNSPNPPILEQQLQEPQQHDASLHTDRSRNTYDVSTESSHSSAPGASEGKRRGRRRRLTDRLFGLHKKIRWRNKRKEENPAGAVCGCGRPLKAGWECEYCRFTCPHCHRALGLGEACDRCQMNNGVDRDNNNGDRHD</sequence>
<feature type="compositionally biased region" description="Low complexity" evidence="1">
    <location>
        <begin position="154"/>
        <end position="185"/>
    </location>
</feature>
<reference evidence="3 4" key="1">
    <citation type="submission" date="2016-07" db="EMBL/GenBank/DDBJ databases">
        <title>Pervasive Adenine N6-methylation of Active Genes in Fungi.</title>
        <authorList>
            <consortium name="DOE Joint Genome Institute"/>
            <person name="Mondo S.J."/>
            <person name="Dannebaum R.O."/>
            <person name="Kuo R.C."/>
            <person name="Labutti K."/>
            <person name="Haridas S."/>
            <person name="Kuo A."/>
            <person name="Salamov A."/>
            <person name="Ahrendt S.R."/>
            <person name="Lipzen A."/>
            <person name="Sullivan W."/>
            <person name="Andreopoulos W.B."/>
            <person name="Clum A."/>
            <person name="Lindquist E."/>
            <person name="Daum C."/>
            <person name="Ramamoorthy G.K."/>
            <person name="Gryganskyi A."/>
            <person name="Culley D."/>
            <person name="Magnuson J.K."/>
            <person name="James T.Y."/>
            <person name="O'Malley M.A."/>
            <person name="Stajich J.E."/>
            <person name="Spatafora J.W."/>
            <person name="Visel A."/>
            <person name="Grigoriev I.V."/>
        </authorList>
    </citation>
    <scope>NUCLEOTIDE SEQUENCE [LARGE SCALE GENOMIC DNA]</scope>
    <source>
        <strain evidence="3 4">NRRL 2496</strain>
    </source>
</reference>
<feature type="region of interest" description="Disordered" evidence="1">
    <location>
        <begin position="128"/>
        <end position="225"/>
    </location>
</feature>
<protein>
    <submittedName>
        <fullName evidence="3">Uncharacterized protein</fullName>
    </submittedName>
</protein>
<feature type="transmembrane region" description="Helical" evidence="2">
    <location>
        <begin position="28"/>
        <end position="51"/>
    </location>
</feature>
<feature type="compositionally biased region" description="Basic and acidic residues" evidence="1">
    <location>
        <begin position="186"/>
        <end position="199"/>
    </location>
</feature>
<dbReference type="InParanoid" id="A0A1X2HIQ9"/>
<name>A0A1X2HIQ9_SYNRA</name>
<dbReference type="OrthoDB" id="2275628at2759"/>
<proteinExistence type="predicted"/>
<keyword evidence="2" id="KW-0472">Membrane</keyword>
<organism evidence="3 4">
    <name type="scientific">Syncephalastrum racemosum</name>
    <name type="common">Filamentous fungus</name>
    <dbReference type="NCBI Taxonomy" id="13706"/>
    <lineage>
        <taxon>Eukaryota</taxon>
        <taxon>Fungi</taxon>
        <taxon>Fungi incertae sedis</taxon>
        <taxon>Mucoromycota</taxon>
        <taxon>Mucoromycotina</taxon>
        <taxon>Mucoromycetes</taxon>
        <taxon>Mucorales</taxon>
        <taxon>Syncephalastraceae</taxon>
        <taxon>Syncephalastrum</taxon>
    </lineage>
</organism>
<evidence type="ECO:0000313" key="3">
    <source>
        <dbReference type="EMBL" id="ORY98902.1"/>
    </source>
</evidence>
<feature type="compositionally biased region" description="Polar residues" evidence="1">
    <location>
        <begin position="200"/>
        <end position="213"/>
    </location>
</feature>